<reference evidence="2 3" key="1">
    <citation type="submission" date="2013-05" db="EMBL/GenBank/DDBJ databases">
        <title>Genome assembly of Chondromyces apiculatus DSM 436.</title>
        <authorList>
            <person name="Sharma G."/>
            <person name="Khatri I."/>
            <person name="Kaur C."/>
            <person name="Mayilraj S."/>
            <person name="Subramanian S."/>
        </authorList>
    </citation>
    <scope>NUCLEOTIDE SEQUENCE [LARGE SCALE GENOMIC DNA]</scope>
    <source>
        <strain evidence="2 3">DSM 436</strain>
    </source>
</reference>
<evidence type="ECO:0000256" key="1">
    <source>
        <dbReference type="SAM" id="MobiDB-lite"/>
    </source>
</evidence>
<dbReference type="eggNOG" id="COG4430">
    <property type="taxonomic scope" value="Bacteria"/>
</dbReference>
<dbReference type="STRING" id="1192034.CAP_5968"/>
<proteinExistence type="predicted"/>
<sequence>MTSALAAKLQLKAGHRVLLIDAPEDHAGALDPLPEGATLSRTARGTFDVVHLFVQQAKDLARNAPKAIAAVREGGVLWISYPKKTSGVKTDITRDVGWDVVTAAGWGPVTQVAVDDTWSALRFKPEASVQRKVGSVVAPAARAQRETQGTAREAAAPSGTGSMASAPKQIVTAPQDLAEALTGSEPARALWSTLAPSHRKEYVRWIEEARKPETRARRVAGTIEMLSSGKKNPTDKAPR</sequence>
<dbReference type="Pfam" id="PF13376">
    <property type="entry name" value="OmdA"/>
    <property type="match status" value="1"/>
</dbReference>
<dbReference type="OrthoDB" id="9800461at2"/>
<feature type="region of interest" description="Disordered" evidence="1">
    <location>
        <begin position="139"/>
        <end position="167"/>
    </location>
</feature>
<accession>A0A017TGZ9</accession>
<comment type="caution">
    <text evidence="2">The sequence shown here is derived from an EMBL/GenBank/DDBJ whole genome shotgun (WGS) entry which is preliminary data.</text>
</comment>
<feature type="region of interest" description="Disordered" evidence="1">
    <location>
        <begin position="210"/>
        <end position="239"/>
    </location>
</feature>
<dbReference type="AlphaFoldDB" id="A0A017TGZ9"/>
<protein>
    <submittedName>
        <fullName evidence="2">Uncharacterized protein</fullName>
    </submittedName>
</protein>
<gene>
    <name evidence="2" type="ORF">CAP_5968</name>
</gene>
<dbReference type="Proteomes" id="UP000019678">
    <property type="component" value="Unassembled WGS sequence"/>
</dbReference>
<evidence type="ECO:0000313" key="3">
    <source>
        <dbReference type="Proteomes" id="UP000019678"/>
    </source>
</evidence>
<name>A0A017TGZ9_9BACT</name>
<dbReference type="RefSeq" id="WP_063748635.1">
    <property type="nucleotide sequence ID" value="NZ_ASRX01000005.1"/>
</dbReference>
<keyword evidence="3" id="KW-1185">Reference proteome</keyword>
<organism evidence="2 3">
    <name type="scientific">Chondromyces apiculatus DSM 436</name>
    <dbReference type="NCBI Taxonomy" id="1192034"/>
    <lineage>
        <taxon>Bacteria</taxon>
        <taxon>Pseudomonadati</taxon>
        <taxon>Myxococcota</taxon>
        <taxon>Polyangia</taxon>
        <taxon>Polyangiales</taxon>
        <taxon>Polyangiaceae</taxon>
        <taxon>Chondromyces</taxon>
    </lineage>
</organism>
<dbReference type="EMBL" id="ASRX01000005">
    <property type="protein sequence ID" value="EYF08207.1"/>
    <property type="molecule type" value="Genomic_DNA"/>
</dbReference>
<evidence type="ECO:0000313" key="2">
    <source>
        <dbReference type="EMBL" id="EYF08207.1"/>
    </source>
</evidence>